<dbReference type="Gene3D" id="3.40.50.150">
    <property type="entry name" value="Vaccinia Virus protein VP39"/>
    <property type="match status" value="1"/>
</dbReference>
<dbReference type="SUPFAM" id="SSF53335">
    <property type="entry name" value="S-adenosyl-L-methionine-dependent methyltransferases"/>
    <property type="match status" value="1"/>
</dbReference>
<dbReference type="InterPro" id="IPR029063">
    <property type="entry name" value="SAM-dependent_MTases_sf"/>
</dbReference>
<keyword evidence="6 7" id="KW-0694">RNA-binding</keyword>
<keyword evidence="4 7" id="KW-0808">Transferase</keyword>
<evidence type="ECO:0000313" key="9">
    <source>
        <dbReference type="EMBL" id="MCG4611730.1"/>
    </source>
</evidence>
<dbReference type="Pfam" id="PF13636">
    <property type="entry name" value="Methyltranf_PUA"/>
    <property type="match status" value="1"/>
</dbReference>
<comment type="caution">
    <text evidence="7">Lacks conserved residue(s) required for the propagation of feature annotation.</text>
</comment>
<evidence type="ECO:0000313" key="10">
    <source>
        <dbReference type="Proteomes" id="UP001298681"/>
    </source>
</evidence>
<dbReference type="Pfam" id="PF01189">
    <property type="entry name" value="Methyltr_RsmB-F"/>
    <property type="match status" value="1"/>
</dbReference>
<protein>
    <submittedName>
        <fullName evidence="9">RsmB/NOP family class I SAM-dependent RNA methyltransferase</fullName>
    </submittedName>
</protein>
<feature type="binding site" evidence="7">
    <location>
        <position position="180"/>
    </location>
    <ligand>
        <name>S-adenosyl-L-methionine</name>
        <dbReference type="ChEBI" id="CHEBI:59789"/>
    </ligand>
</feature>
<dbReference type="RefSeq" id="WP_191405252.1">
    <property type="nucleotide sequence ID" value="NZ_JAKNHQ010000021.1"/>
</dbReference>
<dbReference type="InterPro" id="IPR031340">
    <property type="entry name" value="RsmF_methylt_CI"/>
</dbReference>
<evidence type="ECO:0000256" key="5">
    <source>
        <dbReference type="ARBA" id="ARBA00022691"/>
    </source>
</evidence>
<dbReference type="GO" id="GO:0008168">
    <property type="term" value="F:methyltransferase activity"/>
    <property type="evidence" value="ECO:0007669"/>
    <property type="project" value="UniProtKB-KW"/>
</dbReference>
<dbReference type="Gene3D" id="2.30.130.60">
    <property type="match status" value="1"/>
</dbReference>
<feature type="domain" description="SAM-dependent MTase RsmB/NOP-type" evidence="8">
    <location>
        <begin position="23"/>
        <end position="292"/>
    </location>
</feature>
<dbReference type="PROSITE" id="PS51686">
    <property type="entry name" value="SAM_MT_RSMB_NOP"/>
    <property type="match status" value="1"/>
</dbReference>
<evidence type="ECO:0000256" key="7">
    <source>
        <dbReference type="PROSITE-ProRule" id="PRU01023"/>
    </source>
</evidence>
<dbReference type="GO" id="GO:0032259">
    <property type="term" value="P:methylation"/>
    <property type="evidence" value="ECO:0007669"/>
    <property type="project" value="UniProtKB-KW"/>
</dbReference>
<evidence type="ECO:0000256" key="2">
    <source>
        <dbReference type="ARBA" id="ARBA00022490"/>
    </source>
</evidence>
<dbReference type="InterPro" id="IPR018314">
    <property type="entry name" value="RsmB/NOL1/NOP2-like_CS"/>
</dbReference>
<sequence>MTTLPHAFCDRMKETLGREYEAFLACYEKPHLRGIRLNPQKCGEDLLRSALPFPVTAAPFSPLSYYVPKEAEHLGVLPLHHAGAFYVQEPSAASAVTVLAPQPGERVLDLCAAPGGKSTQIAALLAGKGLLWSNEVVRNRANVLLSNMERMGVRNAVVSCCRPEVLCSALAGFFDKVLVDAPCSGEGMFRRDERAIQEWSPEHVKTCAVRQLAILESASQALREGGILVYSTCTFSPEENEGVISAFLEEHCDFALVDCGVSFGRPGTIPQTRRILPLDGGEGHFVAKLQRISENGDAPAPYSYQKPSKEARACCELIYREAPKGAMEQIGDNLLLLPNGLPQMKGLGVLRAGVLLGTFQKRIEPAHAAFMAAKPQELRVVLELSHSDPRIAAFLHGEELEAPDSYKGYTGVAVDGIVTGFGKCSGGRLKNRYPKGLRNHGTAFMQDI</sequence>
<dbReference type="PANTHER" id="PTHR22807:SF30">
    <property type="entry name" value="28S RRNA (CYTOSINE(4447)-C(5))-METHYLTRANSFERASE-RELATED"/>
    <property type="match status" value="1"/>
</dbReference>
<keyword evidence="3 7" id="KW-0489">Methyltransferase</keyword>
<reference evidence="9 10" key="1">
    <citation type="submission" date="2022-01" db="EMBL/GenBank/DDBJ databases">
        <title>Collection of gut derived symbiotic bacterial strains cultured from healthy donors.</title>
        <authorList>
            <person name="Lin H."/>
            <person name="Kohout C."/>
            <person name="Waligurski E."/>
            <person name="Pamer E.G."/>
        </authorList>
    </citation>
    <scope>NUCLEOTIDE SEQUENCE [LARGE SCALE GENOMIC DNA]</scope>
    <source>
        <strain evidence="9 10">DFI.7.58</strain>
    </source>
</reference>
<organism evidence="9 10">
    <name type="scientific">Anaeromassilibacillus senegalensis</name>
    <dbReference type="NCBI Taxonomy" id="1673717"/>
    <lineage>
        <taxon>Bacteria</taxon>
        <taxon>Bacillati</taxon>
        <taxon>Bacillota</taxon>
        <taxon>Clostridia</taxon>
        <taxon>Eubacteriales</taxon>
        <taxon>Acutalibacteraceae</taxon>
        <taxon>Anaeromassilibacillus</taxon>
    </lineage>
</organism>
<evidence type="ECO:0000256" key="3">
    <source>
        <dbReference type="ARBA" id="ARBA00022603"/>
    </source>
</evidence>
<dbReference type="CDD" id="cd02440">
    <property type="entry name" value="AdoMet_MTases"/>
    <property type="match status" value="1"/>
</dbReference>
<dbReference type="EMBL" id="JAKNHQ010000021">
    <property type="protein sequence ID" value="MCG4611730.1"/>
    <property type="molecule type" value="Genomic_DNA"/>
</dbReference>
<evidence type="ECO:0000256" key="4">
    <source>
        <dbReference type="ARBA" id="ARBA00022679"/>
    </source>
</evidence>
<evidence type="ECO:0000256" key="6">
    <source>
        <dbReference type="ARBA" id="ARBA00022884"/>
    </source>
</evidence>
<dbReference type="PANTHER" id="PTHR22807">
    <property type="entry name" value="NOP2 YEAST -RELATED NOL1/NOP2/FMU SUN DOMAIN-CONTAINING"/>
    <property type="match status" value="1"/>
</dbReference>
<keyword evidence="10" id="KW-1185">Reference proteome</keyword>
<keyword evidence="2" id="KW-0963">Cytoplasm</keyword>
<dbReference type="InterPro" id="IPR023267">
    <property type="entry name" value="RCMT"/>
</dbReference>
<name>A0ABS9MLP1_9FIRM</name>
<accession>A0ABS9MLP1</accession>
<dbReference type="PROSITE" id="PS01153">
    <property type="entry name" value="NOL1_NOP2_SUN"/>
    <property type="match status" value="1"/>
</dbReference>
<dbReference type="PRINTS" id="PR02008">
    <property type="entry name" value="RCMTFAMILY"/>
</dbReference>
<feature type="binding site" evidence="7">
    <location>
        <position position="135"/>
    </location>
    <ligand>
        <name>S-adenosyl-L-methionine</name>
        <dbReference type="ChEBI" id="CHEBI:59789"/>
    </ligand>
</feature>
<dbReference type="Pfam" id="PF17125">
    <property type="entry name" value="Methyltr_RsmF_N"/>
    <property type="match status" value="1"/>
</dbReference>
<dbReference type="InterPro" id="IPR001678">
    <property type="entry name" value="MeTrfase_RsmB-F_NOP2_dom"/>
</dbReference>
<dbReference type="InterPro" id="IPR027391">
    <property type="entry name" value="Nol1_Nop2_Fmu_2"/>
</dbReference>
<comment type="caution">
    <text evidence="9">The sequence shown here is derived from an EMBL/GenBank/DDBJ whole genome shotgun (WGS) entry which is preliminary data.</text>
</comment>
<dbReference type="InterPro" id="IPR031341">
    <property type="entry name" value="Methyltr_RsmF_N"/>
</dbReference>
<gene>
    <name evidence="9" type="ORF">L0P57_12410</name>
</gene>
<evidence type="ECO:0000256" key="1">
    <source>
        <dbReference type="ARBA" id="ARBA00007494"/>
    </source>
</evidence>
<evidence type="ECO:0000259" key="8">
    <source>
        <dbReference type="PROSITE" id="PS51686"/>
    </source>
</evidence>
<dbReference type="Pfam" id="PF17126">
    <property type="entry name" value="RsmF_methylt_CI"/>
    <property type="match status" value="1"/>
</dbReference>
<feature type="active site" description="Nucleophile" evidence="7">
    <location>
        <position position="233"/>
    </location>
</feature>
<dbReference type="Gene3D" id="3.30.70.1170">
    <property type="entry name" value="Sun protein, domain 3"/>
    <property type="match status" value="1"/>
</dbReference>
<dbReference type="Proteomes" id="UP001298681">
    <property type="component" value="Unassembled WGS sequence"/>
</dbReference>
<feature type="binding site" evidence="7">
    <location>
        <begin position="111"/>
        <end position="117"/>
    </location>
    <ligand>
        <name>S-adenosyl-L-methionine</name>
        <dbReference type="ChEBI" id="CHEBI:59789"/>
    </ligand>
</feature>
<comment type="similarity">
    <text evidence="1 7">Belongs to the class I-like SAM-binding methyltransferase superfamily. RsmB/NOP family.</text>
</comment>
<proteinExistence type="inferred from homology"/>
<keyword evidence="5 7" id="KW-0949">S-adenosyl-L-methionine</keyword>
<dbReference type="InterPro" id="IPR049560">
    <property type="entry name" value="MeTrfase_RsmB-F_NOP2_cat"/>
</dbReference>